<proteinExistence type="inferred from homology"/>
<feature type="transmembrane region" description="Helical" evidence="7">
    <location>
        <begin position="279"/>
        <end position="299"/>
    </location>
</feature>
<dbReference type="NCBIfam" id="NF037981">
    <property type="entry name" value="NCS2_1"/>
    <property type="match status" value="1"/>
</dbReference>
<gene>
    <name evidence="8" type="ORF">WAX74_01175</name>
</gene>
<evidence type="ECO:0000313" key="9">
    <source>
        <dbReference type="Proteomes" id="UP001364890"/>
    </source>
</evidence>
<name>A0ABU8F2J1_9BACI</name>
<dbReference type="PANTHER" id="PTHR42810">
    <property type="entry name" value="PURINE PERMEASE C1399.01C-RELATED"/>
    <property type="match status" value="1"/>
</dbReference>
<feature type="transmembrane region" description="Helical" evidence="7">
    <location>
        <begin position="102"/>
        <end position="124"/>
    </location>
</feature>
<protein>
    <submittedName>
        <fullName evidence="8">Uracil/xanthine transporter</fullName>
    </submittedName>
</protein>
<sequence>MIVINELLKSSNWISGLQWLFFIFTNIVVIPITVGSAFELSAGTIVNMLQLSFIVTGLACIVQAFLGHKRAIMEGQSGLWWGIILTLCTTAVAQGMPLPILGGSLTVGIIITSILTFLIGVTGLGPRIAKLFNPAVMGVFMFLFGCQLIGIFLKGMLGIPFGNQAKDAQINVSISLLSIVIAIIVIVISVKAPSSVRRYGLLIGIIGGWIIYALIFKPENPVSEATSFGLELFPLGKPAWDIGIIITTVIAGLLNTANTFGALKGTESMYKVETTKSEYRASFTITGIFTLIAGFFGLVPNSPYVSSIGFLSQTGIIKRIPFVLGGFMFLVMGLIPPIGHFFSQLPLSIGSAALFVSYLLLLNSSLNFFKQVEFNTVNIYRSAVPLFVGVVIMTLPASYFVTVPSVIRPVLSSGLLVGIILALLLENLFKWDSYGNEEKGKQKDLVSKITDESDLQTK</sequence>
<comment type="similarity">
    <text evidence="2">Belongs to the nucleobase:cation symporter-2 (NCS2) (TC 2.A.40) family.</text>
</comment>
<evidence type="ECO:0000256" key="5">
    <source>
        <dbReference type="ARBA" id="ARBA00022989"/>
    </source>
</evidence>
<accession>A0ABU8F2J1</accession>
<dbReference type="Pfam" id="PF00860">
    <property type="entry name" value="Xan_ur_permease"/>
    <property type="match status" value="1"/>
</dbReference>
<feature type="transmembrane region" description="Helical" evidence="7">
    <location>
        <begin position="320"/>
        <end position="339"/>
    </location>
</feature>
<comment type="caution">
    <text evidence="8">The sequence shown here is derived from an EMBL/GenBank/DDBJ whole genome shotgun (WGS) entry which is preliminary data.</text>
</comment>
<dbReference type="EMBL" id="JBAWSY010000001">
    <property type="protein sequence ID" value="MEI4768266.1"/>
    <property type="molecule type" value="Genomic_DNA"/>
</dbReference>
<evidence type="ECO:0000256" key="4">
    <source>
        <dbReference type="ARBA" id="ARBA00022692"/>
    </source>
</evidence>
<evidence type="ECO:0000256" key="3">
    <source>
        <dbReference type="ARBA" id="ARBA00022448"/>
    </source>
</evidence>
<dbReference type="PANTHER" id="PTHR42810:SF6">
    <property type="entry name" value="PURINE PERMEASE YBBY-RELATED"/>
    <property type="match status" value="1"/>
</dbReference>
<feature type="transmembrane region" description="Helical" evidence="7">
    <location>
        <begin position="78"/>
        <end position="96"/>
    </location>
</feature>
<evidence type="ECO:0000256" key="1">
    <source>
        <dbReference type="ARBA" id="ARBA00004141"/>
    </source>
</evidence>
<evidence type="ECO:0000313" key="8">
    <source>
        <dbReference type="EMBL" id="MEI4768266.1"/>
    </source>
</evidence>
<feature type="transmembrane region" description="Helical" evidence="7">
    <location>
        <begin position="383"/>
        <end position="401"/>
    </location>
</feature>
<feature type="transmembrane region" description="Helical" evidence="7">
    <location>
        <begin position="131"/>
        <end position="153"/>
    </location>
</feature>
<organism evidence="8 9">
    <name type="scientific">Psychrobacillus mangrovi</name>
    <dbReference type="NCBI Taxonomy" id="3117745"/>
    <lineage>
        <taxon>Bacteria</taxon>
        <taxon>Bacillati</taxon>
        <taxon>Bacillota</taxon>
        <taxon>Bacilli</taxon>
        <taxon>Bacillales</taxon>
        <taxon>Bacillaceae</taxon>
        <taxon>Psychrobacillus</taxon>
    </lineage>
</organism>
<keyword evidence="3" id="KW-0813">Transport</keyword>
<dbReference type="RefSeq" id="WP_336495826.1">
    <property type="nucleotide sequence ID" value="NZ_JBAWSY010000001.1"/>
</dbReference>
<dbReference type="InterPro" id="IPR006043">
    <property type="entry name" value="NCS2"/>
</dbReference>
<dbReference type="NCBIfam" id="NF008502">
    <property type="entry name" value="PRK11412.1"/>
    <property type="match status" value="1"/>
</dbReference>
<evidence type="ECO:0000256" key="7">
    <source>
        <dbReference type="SAM" id="Phobius"/>
    </source>
</evidence>
<reference evidence="8 9" key="1">
    <citation type="submission" date="2024-01" db="EMBL/GenBank/DDBJ databases">
        <title>Seven novel Bacillus-like species.</title>
        <authorList>
            <person name="Liu G."/>
        </authorList>
    </citation>
    <scope>NUCLEOTIDE SEQUENCE [LARGE SCALE GENOMIC DNA]</scope>
    <source>
        <strain evidence="8 9">FJAT-51614</strain>
    </source>
</reference>
<feature type="transmembrane region" description="Helical" evidence="7">
    <location>
        <begin position="407"/>
        <end position="425"/>
    </location>
</feature>
<evidence type="ECO:0000256" key="6">
    <source>
        <dbReference type="ARBA" id="ARBA00023136"/>
    </source>
</evidence>
<feature type="transmembrane region" description="Helical" evidence="7">
    <location>
        <begin position="345"/>
        <end position="362"/>
    </location>
</feature>
<feature type="transmembrane region" description="Helical" evidence="7">
    <location>
        <begin position="44"/>
        <end position="66"/>
    </location>
</feature>
<keyword evidence="9" id="KW-1185">Reference proteome</keyword>
<dbReference type="Proteomes" id="UP001364890">
    <property type="component" value="Unassembled WGS sequence"/>
</dbReference>
<feature type="transmembrane region" description="Helical" evidence="7">
    <location>
        <begin position="199"/>
        <end position="216"/>
    </location>
</feature>
<feature type="transmembrane region" description="Helical" evidence="7">
    <location>
        <begin position="19"/>
        <end position="38"/>
    </location>
</feature>
<keyword evidence="6 7" id="KW-0472">Membrane</keyword>
<comment type="subcellular location">
    <subcellularLocation>
        <location evidence="1">Membrane</location>
        <topology evidence="1">Multi-pass membrane protein</topology>
    </subcellularLocation>
</comment>
<evidence type="ECO:0000256" key="2">
    <source>
        <dbReference type="ARBA" id="ARBA00008821"/>
    </source>
</evidence>
<keyword evidence="5 7" id="KW-1133">Transmembrane helix</keyword>
<feature type="transmembrane region" description="Helical" evidence="7">
    <location>
        <begin position="173"/>
        <end position="192"/>
    </location>
</feature>
<keyword evidence="4 7" id="KW-0812">Transmembrane</keyword>